<dbReference type="InterPro" id="IPR051610">
    <property type="entry name" value="GPI/OXD"/>
</dbReference>
<dbReference type="SUPFAM" id="SSF51182">
    <property type="entry name" value="RmlC-like cupins"/>
    <property type="match status" value="1"/>
</dbReference>
<gene>
    <name evidence="3" type="ORF">LuPra_01515</name>
</gene>
<reference evidence="4" key="2">
    <citation type="submission" date="2016-04" db="EMBL/GenBank/DDBJ databases">
        <title>First Complete Genome Sequence of a Subdivision 6 Acidobacterium.</title>
        <authorList>
            <person name="Huang S."/>
            <person name="Vieira S."/>
            <person name="Bunk B."/>
            <person name="Riedel T."/>
            <person name="Sproeer C."/>
            <person name="Overmann J."/>
        </authorList>
    </citation>
    <scope>NUCLEOTIDE SEQUENCE [LARGE SCALE GENOMIC DNA]</scope>
    <source>
        <strain evidence="4">DSM 100886 HEG_-6_39</strain>
    </source>
</reference>
<dbReference type="Proteomes" id="UP000076079">
    <property type="component" value="Chromosome"/>
</dbReference>
<name>A0A143PIJ6_LUTPR</name>
<keyword evidence="1" id="KW-0479">Metal-binding</keyword>
<dbReference type="GO" id="GO:0016853">
    <property type="term" value="F:isomerase activity"/>
    <property type="evidence" value="ECO:0007669"/>
    <property type="project" value="UniProtKB-KW"/>
</dbReference>
<dbReference type="STRING" id="1855912.LuPra_01515"/>
<keyword evidence="4" id="KW-1185">Reference proteome</keyword>
<evidence type="ECO:0000313" key="3">
    <source>
        <dbReference type="EMBL" id="AMY08321.1"/>
    </source>
</evidence>
<dbReference type="RefSeq" id="WP_234800776.1">
    <property type="nucleotide sequence ID" value="NZ_CP015136.1"/>
</dbReference>
<evidence type="ECO:0000259" key="2">
    <source>
        <dbReference type="Pfam" id="PF07883"/>
    </source>
</evidence>
<dbReference type="KEGG" id="abac:LuPra_01515"/>
<protein>
    <submittedName>
        <fullName evidence="3">Thermophilic glucose-6-phosphate isomerase</fullName>
    </submittedName>
</protein>
<dbReference type="Gene3D" id="2.60.120.10">
    <property type="entry name" value="Jelly Rolls"/>
    <property type="match status" value="1"/>
</dbReference>
<dbReference type="PANTHER" id="PTHR35848">
    <property type="entry name" value="OXALATE-BINDING PROTEIN"/>
    <property type="match status" value="1"/>
</dbReference>
<organism evidence="3 4">
    <name type="scientific">Luteitalea pratensis</name>
    <dbReference type="NCBI Taxonomy" id="1855912"/>
    <lineage>
        <taxon>Bacteria</taxon>
        <taxon>Pseudomonadati</taxon>
        <taxon>Acidobacteriota</taxon>
        <taxon>Vicinamibacteria</taxon>
        <taxon>Vicinamibacterales</taxon>
        <taxon>Vicinamibacteraceae</taxon>
        <taxon>Luteitalea</taxon>
    </lineage>
</organism>
<keyword evidence="3" id="KW-0413">Isomerase</keyword>
<dbReference type="EMBL" id="CP015136">
    <property type="protein sequence ID" value="AMY08321.1"/>
    <property type="molecule type" value="Genomic_DNA"/>
</dbReference>
<feature type="domain" description="Cupin type-2" evidence="2">
    <location>
        <begin position="47"/>
        <end position="115"/>
    </location>
</feature>
<dbReference type="AlphaFoldDB" id="A0A143PIJ6"/>
<sequence length="140" mass="15483">MAGDTRGAPALRFVTSEDIEVDQLPWGPHEWLCRPGLTEARDLLLVRVRMPPGTGHAFHRHPAMEEIIYVVSGTAEQWVDRDMRHLGAGDIAHIPKDVVHGTYNAGEDTLVFLAILSPAIIDGPALVDESSEEPWRSLRS</sequence>
<evidence type="ECO:0000256" key="1">
    <source>
        <dbReference type="ARBA" id="ARBA00022723"/>
    </source>
</evidence>
<dbReference type="GO" id="GO:0046872">
    <property type="term" value="F:metal ion binding"/>
    <property type="evidence" value="ECO:0007669"/>
    <property type="project" value="UniProtKB-KW"/>
</dbReference>
<proteinExistence type="predicted"/>
<reference evidence="3 4" key="1">
    <citation type="journal article" date="2016" name="Genome Announc.">
        <title>First Complete Genome Sequence of a Subdivision 6 Acidobacterium Strain.</title>
        <authorList>
            <person name="Huang S."/>
            <person name="Vieira S."/>
            <person name="Bunk B."/>
            <person name="Riedel T."/>
            <person name="Sproer C."/>
            <person name="Overmann J."/>
        </authorList>
    </citation>
    <scope>NUCLEOTIDE SEQUENCE [LARGE SCALE GENOMIC DNA]</scope>
    <source>
        <strain evidence="4">DSM 100886 HEG_-6_39</strain>
    </source>
</reference>
<accession>A0A143PIJ6</accession>
<dbReference type="PANTHER" id="PTHR35848:SF6">
    <property type="entry name" value="CUPIN TYPE-2 DOMAIN-CONTAINING PROTEIN"/>
    <property type="match status" value="1"/>
</dbReference>
<dbReference type="InterPro" id="IPR014710">
    <property type="entry name" value="RmlC-like_jellyroll"/>
</dbReference>
<dbReference type="InterPro" id="IPR013096">
    <property type="entry name" value="Cupin_2"/>
</dbReference>
<dbReference type="InterPro" id="IPR011051">
    <property type="entry name" value="RmlC_Cupin_sf"/>
</dbReference>
<evidence type="ECO:0000313" key="4">
    <source>
        <dbReference type="Proteomes" id="UP000076079"/>
    </source>
</evidence>
<dbReference type="Pfam" id="PF07883">
    <property type="entry name" value="Cupin_2"/>
    <property type="match status" value="1"/>
</dbReference>